<evidence type="ECO:0000256" key="1">
    <source>
        <dbReference type="SAM" id="Phobius"/>
    </source>
</evidence>
<keyword evidence="1" id="KW-0472">Membrane</keyword>
<sequence length="70" mass="8348">MIEEIIAWIYLQFTDNDIFAGIIGGSVFMSGLYLLRSLPSKMWNTFIFQYTCHLIIYNEDDAFDWINEWL</sequence>
<keyword evidence="1" id="KW-0812">Transmembrane</keyword>
<evidence type="ECO:0000313" key="2">
    <source>
        <dbReference type="EMBL" id="KKK77949.1"/>
    </source>
</evidence>
<feature type="non-terminal residue" evidence="2">
    <location>
        <position position="70"/>
    </location>
</feature>
<accession>A0A0F9AHI4</accession>
<gene>
    <name evidence="2" type="ORF">LCGC14_2848440</name>
</gene>
<reference evidence="2" key="1">
    <citation type="journal article" date="2015" name="Nature">
        <title>Complex archaea that bridge the gap between prokaryotes and eukaryotes.</title>
        <authorList>
            <person name="Spang A."/>
            <person name="Saw J.H."/>
            <person name="Jorgensen S.L."/>
            <person name="Zaremba-Niedzwiedzka K."/>
            <person name="Martijn J."/>
            <person name="Lind A.E."/>
            <person name="van Eijk R."/>
            <person name="Schleper C."/>
            <person name="Guy L."/>
            <person name="Ettema T.J."/>
        </authorList>
    </citation>
    <scope>NUCLEOTIDE SEQUENCE</scope>
</reference>
<feature type="transmembrane region" description="Helical" evidence="1">
    <location>
        <begin position="18"/>
        <end position="35"/>
    </location>
</feature>
<comment type="caution">
    <text evidence="2">The sequence shown here is derived from an EMBL/GenBank/DDBJ whole genome shotgun (WGS) entry which is preliminary data.</text>
</comment>
<protein>
    <submittedName>
        <fullName evidence="2">Uncharacterized protein</fullName>
    </submittedName>
</protein>
<dbReference type="AlphaFoldDB" id="A0A0F9AHI4"/>
<dbReference type="EMBL" id="LAZR01054711">
    <property type="protein sequence ID" value="KKK77949.1"/>
    <property type="molecule type" value="Genomic_DNA"/>
</dbReference>
<keyword evidence="1" id="KW-1133">Transmembrane helix</keyword>
<name>A0A0F9AHI4_9ZZZZ</name>
<organism evidence="2">
    <name type="scientific">marine sediment metagenome</name>
    <dbReference type="NCBI Taxonomy" id="412755"/>
    <lineage>
        <taxon>unclassified sequences</taxon>
        <taxon>metagenomes</taxon>
        <taxon>ecological metagenomes</taxon>
    </lineage>
</organism>
<proteinExistence type="predicted"/>